<feature type="domain" description="GST C-terminal" evidence="2">
    <location>
        <begin position="87"/>
        <end position="204"/>
    </location>
</feature>
<organism evidence="3 4">
    <name type="scientific">Rubrivivax benzoatilyticus</name>
    <dbReference type="NCBI Taxonomy" id="316997"/>
    <lineage>
        <taxon>Bacteria</taxon>
        <taxon>Pseudomonadati</taxon>
        <taxon>Pseudomonadota</taxon>
        <taxon>Betaproteobacteria</taxon>
        <taxon>Burkholderiales</taxon>
        <taxon>Sphaerotilaceae</taxon>
        <taxon>Rubrivivax</taxon>
    </lineage>
</organism>
<dbReference type="InterPro" id="IPR040079">
    <property type="entry name" value="Glutathione_S-Trfase"/>
</dbReference>
<dbReference type="InterPro" id="IPR036249">
    <property type="entry name" value="Thioredoxin-like_sf"/>
</dbReference>
<gene>
    <name evidence="3" type="primary">gstA</name>
    <name evidence="3" type="ORF">G7087_02910</name>
</gene>
<dbReference type="SFLD" id="SFLDG01150">
    <property type="entry name" value="Main.1:_Beta-like"/>
    <property type="match status" value="1"/>
</dbReference>
<accession>A0ABX0HU58</accession>
<dbReference type="RefSeq" id="WP_009857207.1">
    <property type="nucleotide sequence ID" value="NZ_JAAOCD010000001.1"/>
</dbReference>
<dbReference type="PANTHER" id="PTHR44051">
    <property type="entry name" value="GLUTATHIONE S-TRANSFERASE-RELATED"/>
    <property type="match status" value="1"/>
</dbReference>
<evidence type="ECO:0000313" key="3">
    <source>
        <dbReference type="EMBL" id="NHK97317.1"/>
    </source>
</evidence>
<dbReference type="SFLD" id="SFLDG00358">
    <property type="entry name" value="Main_(cytGST)"/>
    <property type="match status" value="1"/>
</dbReference>
<keyword evidence="3" id="KW-0808">Transferase</keyword>
<dbReference type="InterPro" id="IPR004045">
    <property type="entry name" value="Glutathione_S-Trfase_N"/>
</dbReference>
<proteinExistence type="predicted"/>
<dbReference type="SUPFAM" id="SSF52833">
    <property type="entry name" value="Thioredoxin-like"/>
    <property type="match status" value="1"/>
</dbReference>
<evidence type="ECO:0000259" key="2">
    <source>
        <dbReference type="PROSITE" id="PS50405"/>
    </source>
</evidence>
<dbReference type="GO" id="GO:0004364">
    <property type="term" value="F:glutathione transferase activity"/>
    <property type="evidence" value="ECO:0007669"/>
    <property type="project" value="UniProtKB-EC"/>
</dbReference>
<dbReference type="SUPFAM" id="SSF47616">
    <property type="entry name" value="GST C-terminal domain-like"/>
    <property type="match status" value="1"/>
</dbReference>
<dbReference type="Gene3D" id="1.20.1050.10">
    <property type="match status" value="1"/>
</dbReference>
<sequence length="204" mass="22396">MKLYYSPGACSLSPHIVLLESGLPFQAVMASTKTHRLADGTDFYTINPKGYVPLLELDSGERLSEGPAIVQWIADQVPEKKLAPPAGTMARYRLVEWLNFISTELHKGFSPLFTPGMPEEAKALFRSKLGDRFAHVDAALADKPHLLGEDFSVADAYLFVVSGWARLVGVDLSRFTHLARFIERVGARPAVQQAMRAEGLIKGG</sequence>
<dbReference type="InterPro" id="IPR010987">
    <property type="entry name" value="Glutathione-S-Trfase_C-like"/>
</dbReference>
<keyword evidence="4" id="KW-1185">Reference proteome</keyword>
<comment type="caution">
    <text evidence="3">The sequence shown here is derived from an EMBL/GenBank/DDBJ whole genome shotgun (WGS) entry which is preliminary data.</text>
</comment>
<dbReference type="SFLD" id="SFLDS00019">
    <property type="entry name" value="Glutathione_Transferase_(cytos"/>
    <property type="match status" value="1"/>
</dbReference>
<dbReference type="PROSITE" id="PS50404">
    <property type="entry name" value="GST_NTER"/>
    <property type="match status" value="1"/>
</dbReference>
<evidence type="ECO:0000259" key="1">
    <source>
        <dbReference type="PROSITE" id="PS50404"/>
    </source>
</evidence>
<evidence type="ECO:0000313" key="4">
    <source>
        <dbReference type="Proteomes" id="UP000802098"/>
    </source>
</evidence>
<dbReference type="EMBL" id="JAAOCD010000001">
    <property type="protein sequence ID" value="NHK97317.1"/>
    <property type="molecule type" value="Genomic_DNA"/>
</dbReference>
<protein>
    <submittedName>
        <fullName evidence="3">Glutathione transferase GstA</fullName>
        <ecNumber evidence="3">2.5.1.18</ecNumber>
    </submittedName>
</protein>
<dbReference type="InterPro" id="IPR036282">
    <property type="entry name" value="Glutathione-S-Trfase_C_sf"/>
</dbReference>
<dbReference type="Pfam" id="PF13409">
    <property type="entry name" value="GST_N_2"/>
    <property type="match status" value="1"/>
</dbReference>
<dbReference type="Gene3D" id="3.40.30.10">
    <property type="entry name" value="Glutaredoxin"/>
    <property type="match status" value="1"/>
</dbReference>
<dbReference type="Pfam" id="PF13410">
    <property type="entry name" value="GST_C_2"/>
    <property type="match status" value="1"/>
</dbReference>
<name>A0ABX0HU58_9BURK</name>
<dbReference type="Proteomes" id="UP000802098">
    <property type="component" value="Unassembled WGS sequence"/>
</dbReference>
<dbReference type="PANTHER" id="PTHR44051:SF8">
    <property type="entry name" value="GLUTATHIONE S-TRANSFERASE GSTA"/>
    <property type="match status" value="1"/>
</dbReference>
<dbReference type="NCBIfam" id="NF007831">
    <property type="entry name" value="PRK10542.1"/>
    <property type="match status" value="1"/>
</dbReference>
<dbReference type="CDD" id="cd03057">
    <property type="entry name" value="GST_N_Beta"/>
    <property type="match status" value="1"/>
</dbReference>
<reference evidence="3 4" key="1">
    <citation type="submission" date="2020-03" db="EMBL/GenBank/DDBJ databases">
        <title>Rubrivivax benzoatilyticus JA2 (sequenced after 10 years sub-culturing).</title>
        <authorList>
            <person name="Gupta D."/>
            <person name="Chintalapati S."/>
            <person name="Chintalapati V.R."/>
        </authorList>
    </citation>
    <scope>NUCLEOTIDE SEQUENCE [LARGE SCALE GENOMIC DNA]</scope>
    <source>
        <strain evidence="3 4">JA2-Mal</strain>
    </source>
</reference>
<dbReference type="CDD" id="cd03188">
    <property type="entry name" value="GST_C_Beta"/>
    <property type="match status" value="1"/>
</dbReference>
<feature type="domain" description="GST N-terminal" evidence="1">
    <location>
        <begin position="1"/>
        <end position="81"/>
    </location>
</feature>
<dbReference type="EC" id="2.5.1.18" evidence="3"/>
<dbReference type="PROSITE" id="PS50405">
    <property type="entry name" value="GST_CTER"/>
    <property type="match status" value="1"/>
</dbReference>